<evidence type="ECO:0000259" key="3">
    <source>
        <dbReference type="Pfam" id="PF01156"/>
    </source>
</evidence>
<dbReference type="EMBL" id="FOMG01000021">
    <property type="protein sequence ID" value="SFD14005.1"/>
    <property type="molecule type" value="Genomic_DNA"/>
</dbReference>
<feature type="domain" description="Inosine/uridine-preferring nucleoside hydrolase" evidence="3">
    <location>
        <begin position="6"/>
        <end position="301"/>
    </location>
</feature>
<dbReference type="Pfam" id="PF01156">
    <property type="entry name" value="IU_nuc_hydro"/>
    <property type="match status" value="1"/>
</dbReference>
<evidence type="ECO:0000256" key="2">
    <source>
        <dbReference type="ARBA" id="ARBA00023295"/>
    </source>
</evidence>
<gene>
    <name evidence="4" type="ORF">SAMN05421842_12129</name>
</gene>
<dbReference type="InterPro" id="IPR001910">
    <property type="entry name" value="Inosine/uridine_hydrolase_dom"/>
</dbReference>
<keyword evidence="5" id="KW-1185">Reference proteome</keyword>
<dbReference type="AlphaFoldDB" id="A0A1I1PW62"/>
<dbReference type="Proteomes" id="UP000199263">
    <property type="component" value="Unassembled WGS sequence"/>
</dbReference>
<dbReference type="OrthoDB" id="9797882at2"/>
<reference evidence="4 5" key="1">
    <citation type="submission" date="2016-10" db="EMBL/GenBank/DDBJ databases">
        <authorList>
            <person name="de Groot N.N."/>
        </authorList>
    </citation>
    <scope>NUCLEOTIDE SEQUENCE [LARGE SCALE GENOMIC DNA]</scope>
    <source>
        <strain evidence="4 5">DSM 12992</strain>
    </source>
</reference>
<accession>A0A1I1PW62</accession>
<keyword evidence="2" id="KW-0326">Glycosidase</keyword>
<evidence type="ECO:0000313" key="5">
    <source>
        <dbReference type="Proteomes" id="UP000199263"/>
    </source>
</evidence>
<dbReference type="PANTHER" id="PTHR12304">
    <property type="entry name" value="INOSINE-URIDINE PREFERRING NUCLEOSIDE HYDROLASE"/>
    <property type="match status" value="1"/>
</dbReference>
<dbReference type="CDD" id="cd02653">
    <property type="entry name" value="nuc_hydro_3"/>
    <property type="match status" value="1"/>
</dbReference>
<keyword evidence="1" id="KW-0378">Hydrolase</keyword>
<name>A0A1I1PW62_9CLOT</name>
<organism evidence="4 5">
    <name type="scientific">Clostridium uliginosum</name>
    <dbReference type="NCBI Taxonomy" id="119641"/>
    <lineage>
        <taxon>Bacteria</taxon>
        <taxon>Bacillati</taxon>
        <taxon>Bacillota</taxon>
        <taxon>Clostridia</taxon>
        <taxon>Eubacteriales</taxon>
        <taxon>Clostridiaceae</taxon>
        <taxon>Clostridium</taxon>
    </lineage>
</organism>
<dbReference type="Gene3D" id="3.90.245.10">
    <property type="entry name" value="Ribonucleoside hydrolase-like"/>
    <property type="match status" value="1"/>
</dbReference>
<dbReference type="RefSeq" id="WP_090092540.1">
    <property type="nucleotide sequence ID" value="NZ_FOMG01000021.1"/>
</dbReference>
<proteinExistence type="predicted"/>
<evidence type="ECO:0000313" key="4">
    <source>
        <dbReference type="EMBL" id="SFD14005.1"/>
    </source>
</evidence>
<protein>
    <submittedName>
        <fullName evidence="4">Purine nucleosidase</fullName>
    </submittedName>
</protein>
<dbReference type="InterPro" id="IPR023186">
    <property type="entry name" value="IUNH"/>
</dbReference>
<dbReference type="InterPro" id="IPR036452">
    <property type="entry name" value="Ribo_hydro-like"/>
</dbReference>
<dbReference type="SUPFAM" id="SSF53590">
    <property type="entry name" value="Nucleoside hydrolase"/>
    <property type="match status" value="1"/>
</dbReference>
<dbReference type="GO" id="GO:0006152">
    <property type="term" value="P:purine nucleoside catabolic process"/>
    <property type="evidence" value="ECO:0007669"/>
    <property type="project" value="TreeGrafter"/>
</dbReference>
<evidence type="ECO:0000256" key="1">
    <source>
        <dbReference type="ARBA" id="ARBA00022801"/>
    </source>
</evidence>
<sequence length="333" mass="37429">MDKKKIIIDCDPGIDDSLAIMLALKSDELDVKGLTIVSGNVHASKGAENALRILKEIGRLDIPVYIGDGSPLERELITAEDTHGEDGLGETFLPRVEGVNYKEGAVDFILKSLREEDELSIIAIGPLTNIAKALETDKETMRKLKELVVMGGAFKSFGNCSQVAEFNFWVDPHAAEKVFNELHRNITMVGLDVTREIVLTPNYIEMLKQFKHPLADLIVKITKFYVDFHWAQERTLGCVINDPLAIAYFIDSSICSGEEYYVDIVTEGKAIGMSLVDEGDFYRKEANCLVLTEVNSKAFMEMFLTRLIPEHKKDILNVLNNPKYSYQNQKFDK</sequence>
<dbReference type="STRING" id="119641.SAMN05421842_12129"/>
<dbReference type="GO" id="GO:0008477">
    <property type="term" value="F:purine nucleosidase activity"/>
    <property type="evidence" value="ECO:0007669"/>
    <property type="project" value="TreeGrafter"/>
</dbReference>
<dbReference type="GO" id="GO:0005829">
    <property type="term" value="C:cytosol"/>
    <property type="evidence" value="ECO:0007669"/>
    <property type="project" value="TreeGrafter"/>
</dbReference>
<dbReference type="PANTHER" id="PTHR12304:SF4">
    <property type="entry name" value="URIDINE NUCLEOSIDASE"/>
    <property type="match status" value="1"/>
</dbReference>